<name>A0AA37HI60_9HYPH</name>
<evidence type="ECO:0000313" key="2">
    <source>
        <dbReference type="Proteomes" id="UP001055286"/>
    </source>
</evidence>
<reference evidence="1" key="1">
    <citation type="journal article" date="2016" name="Front. Microbiol.">
        <title>Genome Sequence of the Piezophilic, Mesophilic Sulfate-Reducing Bacterium Desulfovibrio indicus J2T.</title>
        <authorList>
            <person name="Cao J."/>
            <person name="Maignien L."/>
            <person name="Shao Z."/>
            <person name="Alain K."/>
            <person name="Jebbar M."/>
        </authorList>
    </citation>
    <scope>NUCLEOTIDE SEQUENCE</scope>
    <source>
        <strain evidence="1">JCM 32048</strain>
    </source>
</reference>
<organism evidence="1 2">
    <name type="scientific">Methylobacterium frigidaeris</name>
    <dbReference type="NCBI Taxonomy" id="2038277"/>
    <lineage>
        <taxon>Bacteria</taxon>
        <taxon>Pseudomonadati</taxon>
        <taxon>Pseudomonadota</taxon>
        <taxon>Alphaproteobacteria</taxon>
        <taxon>Hyphomicrobiales</taxon>
        <taxon>Methylobacteriaceae</taxon>
        <taxon>Methylobacterium</taxon>
    </lineage>
</organism>
<dbReference type="RefSeq" id="WP_238193423.1">
    <property type="nucleotide sequence ID" value="NZ_BPQJ01000061.1"/>
</dbReference>
<protein>
    <submittedName>
        <fullName evidence="1">Uncharacterized protein</fullName>
    </submittedName>
</protein>
<reference evidence="1" key="2">
    <citation type="submission" date="2021-08" db="EMBL/GenBank/DDBJ databases">
        <authorList>
            <person name="Tani A."/>
            <person name="Ola A."/>
            <person name="Ogura Y."/>
            <person name="Katsura K."/>
            <person name="Hayashi T."/>
        </authorList>
    </citation>
    <scope>NUCLEOTIDE SEQUENCE</scope>
    <source>
        <strain evidence="1">JCM 32048</strain>
    </source>
</reference>
<gene>
    <name evidence="1" type="ORF">MPEAHAMD_6513</name>
</gene>
<proteinExistence type="predicted"/>
<comment type="caution">
    <text evidence="1">The sequence shown here is derived from an EMBL/GenBank/DDBJ whole genome shotgun (WGS) entry which is preliminary data.</text>
</comment>
<accession>A0AA37HI60</accession>
<sequence>MDPGKGIIEQLTQDHRRLGRLLQNIDNGRWWSADEPGHLDMEALRGATAQIRASTAQIELLVGGIGTRHSRKQVSALPAPAALASAEP</sequence>
<dbReference type="AlphaFoldDB" id="A0AA37HI60"/>
<evidence type="ECO:0000313" key="1">
    <source>
        <dbReference type="EMBL" id="GJD66316.1"/>
    </source>
</evidence>
<keyword evidence="2" id="KW-1185">Reference proteome</keyword>
<dbReference type="EMBL" id="BPQJ01000061">
    <property type="protein sequence ID" value="GJD66316.1"/>
    <property type="molecule type" value="Genomic_DNA"/>
</dbReference>
<dbReference type="Proteomes" id="UP001055286">
    <property type="component" value="Unassembled WGS sequence"/>
</dbReference>